<dbReference type="AlphaFoldDB" id="A0A2U3IFE4"/>
<organism evidence="2 3">
    <name type="scientific">Caballeronia novacaledonica</name>
    <dbReference type="NCBI Taxonomy" id="1544861"/>
    <lineage>
        <taxon>Bacteria</taxon>
        <taxon>Pseudomonadati</taxon>
        <taxon>Pseudomonadota</taxon>
        <taxon>Betaproteobacteria</taxon>
        <taxon>Burkholderiales</taxon>
        <taxon>Burkholderiaceae</taxon>
        <taxon>Caballeronia</taxon>
    </lineage>
</organism>
<name>A0A2U3IFE4_9BURK</name>
<protein>
    <submittedName>
        <fullName evidence="2">Putative lipoprotein</fullName>
    </submittedName>
</protein>
<evidence type="ECO:0000256" key="1">
    <source>
        <dbReference type="SAM" id="SignalP"/>
    </source>
</evidence>
<evidence type="ECO:0000313" key="3">
    <source>
        <dbReference type="Proteomes" id="UP000238169"/>
    </source>
</evidence>
<feature type="signal peptide" evidence="1">
    <location>
        <begin position="1"/>
        <end position="38"/>
    </location>
</feature>
<dbReference type="RefSeq" id="WP_106858388.1">
    <property type="nucleotide sequence ID" value="NZ_OGTP01000045.1"/>
</dbReference>
<proteinExistence type="predicted"/>
<dbReference type="Proteomes" id="UP000238169">
    <property type="component" value="Unassembled WGS sequence"/>
</dbReference>
<reference evidence="3" key="1">
    <citation type="submission" date="2018-01" db="EMBL/GenBank/DDBJ databases">
        <authorList>
            <person name="Peeters C."/>
        </authorList>
    </citation>
    <scope>NUCLEOTIDE SEQUENCE [LARGE SCALE GENOMIC DNA]</scope>
</reference>
<keyword evidence="3" id="KW-1185">Reference proteome</keyword>
<accession>A0A2U3IFE4</accession>
<dbReference type="EMBL" id="OGTP01000045">
    <property type="protein sequence ID" value="SPB18961.1"/>
    <property type="molecule type" value="Genomic_DNA"/>
</dbReference>
<gene>
    <name evidence="2" type="ORF">NOV72_06166</name>
</gene>
<keyword evidence="1" id="KW-0732">Signal</keyword>
<sequence>MFSYLRPIHSTPRAIGAIGALALACLLAACGTTNGVTAGAQPDTYTVTGKATGTRMSWVTARNAAMDAAADYCKQRSQRVAIRSEATSGVRSLEEQTSTVSFSCVPENAARG</sequence>
<dbReference type="OrthoDB" id="9132062at2"/>
<keyword evidence="2" id="KW-0449">Lipoprotein</keyword>
<feature type="chain" id="PRO_5015552367" evidence="1">
    <location>
        <begin position="39"/>
        <end position="112"/>
    </location>
</feature>
<dbReference type="PROSITE" id="PS51257">
    <property type="entry name" value="PROKAR_LIPOPROTEIN"/>
    <property type="match status" value="1"/>
</dbReference>
<evidence type="ECO:0000313" key="2">
    <source>
        <dbReference type="EMBL" id="SPB18961.1"/>
    </source>
</evidence>